<dbReference type="PANTHER" id="PTHR43166:SF9">
    <property type="entry name" value="GLUTAMATE_ASPARTATE IMPORT ATP-BINDING PROTEIN GLTL"/>
    <property type="match status" value="1"/>
</dbReference>
<dbReference type="InterPro" id="IPR027417">
    <property type="entry name" value="P-loop_NTPase"/>
</dbReference>
<evidence type="ECO:0000256" key="4">
    <source>
        <dbReference type="ARBA" id="ARBA00022475"/>
    </source>
</evidence>
<comment type="caution">
    <text evidence="7">The sequence shown here is derived from an EMBL/GenBank/DDBJ whole genome shotgun (WGS) entry which is preliminary data.</text>
</comment>
<keyword evidence="5" id="KW-0472">Membrane</keyword>
<evidence type="ECO:0000256" key="2">
    <source>
        <dbReference type="ARBA" id="ARBA00005417"/>
    </source>
</evidence>
<evidence type="ECO:0000313" key="8">
    <source>
        <dbReference type="Proteomes" id="UP000525652"/>
    </source>
</evidence>
<comment type="similarity">
    <text evidence="2">Belongs to the ABC transporter superfamily.</text>
</comment>
<keyword evidence="3" id="KW-0813">Transport</keyword>
<dbReference type="PANTHER" id="PTHR43166">
    <property type="entry name" value="AMINO ACID IMPORT ATP-BINDING PROTEIN"/>
    <property type="match status" value="1"/>
</dbReference>
<dbReference type="Gene3D" id="3.40.50.300">
    <property type="entry name" value="P-loop containing nucleotide triphosphate hydrolases"/>
    <property type="match status" value="1"/>
</dbReference>
<dbReference type="PROSITE" id="PS50893">
    <property type="entry name" value="ABC_TRANSPORTER_2"/>
    <property type="match status" value="1"/>
</dbReference>
<protein>
    <submittedName>
        <fullName evidence="7">ATP-binding cassette domain-containing protein</fullName>
    </submittedName>
</protein>
<organism evidence="7 8">
    <name type="scientific">Puniceicoccus vermicola</name>
    <dbReference type="NCBI Taxonomy" id="388746"/>
    <lineage>
        <taxon>Bacteria</taxon>
        <taxon>Pseudomonadati</taxon>
        <taxon>Verrucomicrobiota</taxon>
        <taxon>Opitutia</taxon>
        <taxon>Puniceicoccales</taxon>
        <taxon>Puniceicoccaceae</taxon>
        <taxon>Puniceicoccus</taxon>
    </lineage>
</organism>
<reference evidence="7 8" key="1">
    <citation type="submission" date="2020-07" db="EMBL/GenBank/DDBJ databases">
        <authorList>
            <person name="Feng X."/>
        </authorList>
    </citation>
    <scope>NUCLEOTIDE SEQUENCE [LARGE SCALE GENOMIC DNA]</scope>
    <source>
        <strain evidence="7 8">JCM14086</strain>
    </source>
</reference>
<dbReference type="SUPFAM" id="SSF52540">
    <property type="entry name" value="P-loop containing nucleoside triphosphate hydrolases"/>
    <property type="match status" value="1"/>
</dbReference>
<dbReference type="RefSeq" id="WP_185692703.1">
    <property type="nucleotide sequence ID" value="NZ_JACHVA010000081.1"/>
</dbReference>
<sequence length="213" mass="24453">MRIQLQRVEPDYLAKSTLESSDVWGKQIQIEAPDGVILWGPSGQGKSTFFRILFGLERRYRGDLVIDGLPPSERPHRVWPEVRAERLAFVAQHFHLFEEKTGRENLEYLPRRAPGVKEEDLNQWADYLGIAAILDRPPSTWSQGQQQRFCILRALASPFEFILLDEPVSHLDPDSAERSLKLIRTVCSERKAGWIISQQTAIPPFPAQQILRV</sequence>
<dbReference type="InterPro" id="IPR050086">
    <property type="entry name" value="MetN_ABC_transporter-like"/>
</dbReference>
<dbReference type="GO" id="GO:0016887">
    <property type="term" value="F:ATP hydrolysis activity"/>
    <property type="evidence" value="ECO:0007669"/>
    <property type="project" value="InterPro"/>
</dbReference>
<feature type="domain" description="ABC transporter" evidence="6">
    <location>
        <begin position="8"/>
        <end position="210"/>
    </location>
</feature>
<evidence type="ECO:0000256" key="5">
    <source>
        <dbReference type="ARBA" id="ARBA00023136"/>
    </source>
</evidence>
<evidence type="ECO:0000259" key="6">
    <source>
        <dbReference type="PROSITE" id="PS50893"/>
    </source>
</evidence>
<dbReference type="Proteomes" id="UP000525652">
    <property type="component" value="Unassembled WGS sequence"/>
</dbReference>
<keyword evidence="4" id="KW-1003">Cell membrane</keyword>
<dbReference type="InterPro" id="IPR003439">
    <property type="entry name" value="ABC_transporter-like_ATP-bd"/>
</dbReference>
<proteinExistence type="inferred from homology"/>
<accession>A0A7X1E5V6</accession>
<keyword evidence="7" id="KW-0067">ATP-binding</keyword>
<name>A0A7X1E5V6_9BACT</name>
<comment type="subcellular location">
    <subcellularLocation>
        <location evidence="1">Cell membrane</location>
        <topology evidence="1">Peripheral membrane protein</topology>
    </subcellularLocation>
</comment>
<keyword evidence="7" id="KW-0547">Nucleotide-binding</keyword>
<dbReference type="EMBL" id="JACHVA010000081">
    <property type="protein sequence ID" value="MBC2602002.1"/>
    <property type="molecule type" value="Genomic_DNA"/>
</dbReference>
<dbReference type="GO" id="GO:0005886">
    <property type="term" value="C:plasma membrane"/>
    <property type="evidence" value="ECO:0007669"/>
    <property type="project" value="UniProtKB-SubCell"/>
</dbReference>
<keyword evidence="8" id="KW-1185">Reference proteome</keyword>
<gene>
    <name evidence="7" type="ORF">H5P30_09455</name>
</gene>
<dbReference type="Pfam" id="PF00005">
    <property type="entry name" value="ABC_tran"/>
    <property type="match status" value="1"/>
</dbReference>
<evidence type="ECO:0000256" key="1">
    <source>
        <dbReference type="ARBA" id="ARBA00004202"/>
    </source>
</evidence>
<evidence type="ECO:0000256" key="3">
    <source>
        <dbReference type="ARBA" id="ARBA00022448"/>
    </source>
</evidence>
<evidence type="ECO:0000313" key="7">
    <source>
        <dbReference type="EMBL" id="MBC2602002.1"/>
    </source>
</evidence>
<dbReference type="AlphaFoldDB" id="A0A7X1E5V6"/>
<dbReference type="GO" id="GO:0005524">
    <property type="term" value="F:ATP binding"/>
    <property type="evidence" value="ECO:0007669"/>
    <property type="project" value="UniProtKB-KW"/>
</dbReference>